<reference evidence="6 7" key="1">
    <citation type="submission" date="2018-07" db="EMBL/GenBank/DDBJ databases">
        <title>Freshwater and sediment microbial communities from various areas in North America, analyzing microbe dynamics in response to fracking.</title>
        <authorList>
            <person name="Lamendella R."/>
        </authorList>
    </citation>
    <scope>NUCLEOTIDE SEQUENCE [LARGE SCALE GENOMIC DNA]</scope>
    <source>
        <strain evidence="6 7">114E</strain>
        <strain evidence="5 8">114E_o</strain>
    </source>
</reference>
<evidence type="ECO:0000313" key="6">
    <source>
        <dbReference type="EMBL" id="RCW38178.1"/>
    </source>
</evidence>
<dbReference type="InterPro" id="IPR007451">
    <property type="entry name" value="HflD"/>
</dbReference>
<evidence type="ECO:0000313" key="5">
    <source>
        <dbReference type="EMBL" id="RBP77332.1"/>
    </source>
</evidence>
<dbReference type="NCBIfam" id="NF001248">
    <property type="entry name" value="PRK00218.1-4"/>
    <property type="match status" value="1"/>
</dbReference>
<keyword evidence="1 4" id="KW-1003">Cell membrane</keyword>
<comment type="caution">
    <text evidence="6">The sequence shown here is derived from an EMBL/GenBank/DDBJ whole genome shotgun (WGS) entry which is preliminary data.</text>
</comment>
<dbReference type="AlphaFoldDB" id="A0A368VAM4"/>
<dbReference type="Pfam" id="PF04356">
    <property type="entry name" value="DUF489"/>
    <property type="match status" value="1"/>
</dbReference>
<accession>A0A368VAM4</accession>
<keyword evidence="2 4" id="KW-0963">Cytoplasm</keyword>
<dbReference type="Proteomes" id="UP000253065">
    <property type="component" value="Unassembled WGS sequence"/>
</dbReference>
<sequence>MSRSLHDQTLALAGLCQAATLVQQIAHNGNCNEDSLETCIRSLFATNPASTLDVYGGELSDIREGLTVLSTVLAQHGQPQDVEILRYMFNLIQLEAKLKRSPDMLDVIGNRIEQARHTASHFGYSHSNLLGNLASIYADTISTFRLRIQVTGNPQILQRNENADKVRALLLAGIRSAVLWRQSGGHRWQLIFTRKKVISHARELLR</sequence>
<evidence type="ECO:0000256" key="1">
    <source>
        <dbReference type="ARBA" id="ARBA00022475"/>
    </source>
</evidence>
<proteinExistence type="inferred from homology"/>
<dbReference type="PANTHER" id="PTHR38100:SF1">
    <property type="entry name" value="HIGH FREQUENCY LYSOGENIZATION PROTEIN HFLD"/>
    <property type="match status" value="1"/>
</dbReference>
<dbReference type="EMBL" id="QNSA01000001">
    <property type="protein sequence ID" value="RBP77332.1"/>
    <property type="molecule type" value="Genomic_DNA"/>
</dbReference>
<evidence type="ECO:0000256" key="4">
    <source>
        <dbReference type="HAMAP-Rule" id="MF_00695"/>
    </source>
</evidence>
<dbReference type="EMBL" id="QPJB01000001">
    <property type="protein sequence ID" value="RCW38178.1"/>
    <property type="molecule type" value="Genomic_DNA"/>
</dbReference>
<dbReference type="NCBIfam" id="NF001246">
    <property type="entry name" value="PRK00218.1-2"/>
    <property type="match status" value="1"/>
</dbReference>
<comment type="subcellular location">
    <subcellularLocation>
        <location evidence="4">Cytoplasm</location>
    </subcellularLocation>
    <subcellularLocation>
        <location evidence="4">Cell membrane</location>
        <topology evidence="4">Peripheral membrane protein</topology>
        <orientation evidence="4">Cytoplasmic side</orientation>
    </subcellularLocation>
</comment>
<dbReference type="InterPro" id="IPR035932">
    <property type="entry name" value="HflD-like_sf"/>
</dbReference>
<evidence type="ECO:0000256" key="3">
    <source>
        <dbReference type="ARBA" id="ARBA00023136"/>
    </source>
</evidence>
<organism evidence="6 7">
    <name type="scientific">Marinobacter nauticus</name>
    <name type="common">Marinobacter hydrocarbonoclasticus</name>
    <name type="synonym">Marinobacter aquaeolei</name>
    <dbReference type="NCBI Taxonomy" id="2743"/>
    <lineage>
        <taxon>Bacteria</taxon>
        <taxon>Pseudomonadati</taxon>
        <taxon>Pseudomonadota</taxon>
        <taxon>Gammaproteobacteria</taxon>
        <taxon>Pseudomonadales</taxon>
        <taxon>Marinobacteraceae</taxon>
        <taxon>Marinobacter</taxon>
    </lineage>
</organism>
<dbReference type="SMR" id="A0A368VAM4"/>
<evidence type="ECO:0000256" key="2">
    <source>
        <dbReference type="ARBA" id="ARBA00022490"/>
    </source>
</evidence>
<protein>
    <recommendedName>
        <fullName evidence="4">High frequency lysogenization protein HflD homolog</fullName>
    </recommendedName>
</protein>
<dbReference type="GO" id="GO:0005737">
    <property type="term" value="C:cytoplasm"/>
    <property type="evidence" value="ECO:0007669"/>
    <property type="project" value="UniProtKB-SubCell"/>
</dbReference>
<evidence type="ECO:0000313" key="7">
    <source>
        <dbReference type="Proteomes" id="UP000252795"/>
    </source>
</evidence>
<dbReference type="PANTHER" id="PTHR38100">
    <property type="entry name" value="HIGH FREQUENCY LYSOGENIZATION PROTEIN HFLD"/>
    <property type="match status" value="1"/>
</dbReference>
<name>A0A368VAM4_MARNT</name>
<dbReference type="HAMAP" id="MF_00695">
    <property type="entry name" value="HflD_protein"/>
    <property type="match status" value="1"/>
</dbReference>
<dbReference type="RefSeq" id="WP_011785243.1">
    <property type="nucleotide sequence ID" value="NZ_JAEMWY010000001.1"/>
</dbReference>
<dbReference type="Gene3D" id="1.10.3890.10">
    <property type="entry name" value="HflD-like"/>
    <property type="match status" value="1"/>
</dbReference>
<dbReference type="SUPFAM" id="SSF101322">
    <property type="entry name" value="YcfC-like"/>
    <property type="match status" value="1"/>
</dbReference>
<gene>
    <name evidence="4" type="primary">hflD</name>
    <name evidence="6" type="ORF">DET51_101527</name>
    <name evidence="5" type="ORF">DET64_101528</name>
</gene>
<dbReference type="OMA" id="RYIISLM"/>
<keyword evidence="8" id="KW-1185">Reference proteome</keyword>
<dbReference type="Proteomes" id="UP000252795">
    <property type="component" value="Unassembled WGS sequence"/>
</dbReference>
<comment type="similarity">
    <text evidence="4">Belongs to the HflD family.</text>
</comment>
<keyword evidence="3 4" id="KW-0472">Membrane</keyword>
<evidence type="ECO:0000313" key="8">
    <source>
        <dbReference type="Proteomes" id="UP000253065"/>
    </source>
</evidence>
<dbReference type="GO" id="GO:0005886">
    <property type="term" value="C:plasma membrane"/>
    <property type="evidence" value="ECO:0007669"/>
    <property type="project" value="UniProtKB-SubCell"/>
</dbReference>